<keyword evidence="9" id="KW-0407">Ion channel</keyword>
<organism evidence="13 14">
    <name type="scientific">Dioscorea zingiberensis</name>
    <dbReference type="NCBI Taxonomy" id="325984"/>
    <lineage>
        <taxon>Eukaryota</taxon>
        <taxon>Viridiplantae</taxon>
        <taxon>Streptophyta</taxon>
        <taxon>Embryophyta</taxon>
        <taxon>Tracheophyta</taxon>
        <taxon>Spermatophyta</taxon>
        <taxon>Magnoliopsida</taxon>
        <taxon>Liliopsida</taxon>
        <taxon>Dioscoreales</taxon>
        <taxon>Dioscoreaceae</taxon>
        <taxon>Dioscorea</taxon>
    </lineage>
</organism>
<keyword evidence="3" id="KW-0813">Transport</keyword>
<dbReference type="Gene3D" id="1.10.287.70">
    <property type="match status" value="1"/>
</dbReference>
<keyword evidence="7 11" id="KW-0472">Membrane</keyword>
<keyword evidence="4 11" id="KW-0812">Transmembrane</keyword>
<dbReference type="AlphaFoldDB" id="A0A9D5HMP2"/>
<dbReference type="GO" id="GO:0016020">
    <property type="term" value="C:membrane"/>
    <property type="evidence" value="ECO:0007669"/>
    <property type="project" value="InterPro"/>
</dbReference>
<evidence type="ECO:0000313" key="14">
    <source>
        <dbReference type="Proteomes" id="UP001085076"/>
    </source>
</evidence>
<evidence type="ECO:0000256" key="3">
    <source>
        <dbReference type="ARBA" id="ARBA00022448"/>
    </source>
</evidence>
<dbReference type="GO" id="GO:0012505">
    <property type="term" value="C:endomembrane system"/>
    <property type="evidence" value="ECO:0007669"/>
    <property type="project" value="UniProtKB-SubCell"/>
</dbReference>
<evidence type="ECO:0000256" key="11">
    <source>
        <dbReference type="SAM" id="Phobius"/>
    </source>
</evidence>
<evidence type="ECO:0000256" key="2">
    <source>
        <dbReference type="ARBA" id="ARBA00010486"/>
    </source>
</evidence>
<dbReference type="InterPro" id="IPR018490">
    <property type="entry name" value="cNMP-bd_dom_sf"/>
</dbReference>
<keyword evidence="8" id="KW-1071">Ligand-gated ion channel</keyword>
<dbReference type="Pfam" id="PF00520">
    <property type="entry name" value="Ion_trans"/>
    <property type="match status" value="1"/>
</dbReference>
<evidence type="ECO:0000256" key="7">
    <source>
        <dbReference type="ARBA" id="ARBA00023136"/>
    </source>
</evidence>
<dbReference type="InterPro" id="IPR014710">
    <property type="entry name" value="RmlC-like_jellyroll"/>
</dbReference>
<dbReference type="PANTHER" id="PTHR45651">
    <property type="entry name" value="CYCLIC NUCLEOTIDE-GATED ION CHANNEL 15-RELATED-RELATED"/>
    <property type="match status" value="1"/>
</dbReference>
<evidence type="ECO:0000313" key="13">
    <source>
        <dbReference type="EMBL" id="KAJ0982081.1"/>
    </source>
</evidence>
<evidence type="ECO:0000256" key="5">
    <source>
        <dbReference type="ARBA" id="ARBA00022989"/>
    </source>
</evidence>
<dbReference type="Proteomes" id="UP001085076">
    <property type="component" value="Miscellaneous, Linkage group lg02"/>
</dbReference>
<dbReference type="EMBL" id="JAGGNH010000002">
    <property type="protein sequence ID" value="KAJ0982081.1"/>
    <property type="molecule type" value="Genomic_DNA"/>
</dbReference>
<keyword evidence="5 11" id="KW-1133">Transmembrane helix</keyword>
<reference evidence="13" key="2">
    <citation type="journal article" date="2022" name="Hortic Res">
        <title>The genome of Dioscorea zingiberensis sheds light on the biosynthesis, origin and evolution of the medicinally important diosgenin saponins.</title>
        <authorList>
            <person name="Li Y."/>
            <person name="Tan C."/>
            <person name="Li Z."/>
            <person name="Guo J."/>
            <person name="Li S."/>
            <person name="Chen X."/>
            <person name="Wang C."/>
            <person name="Dai X."/>
            <person name="Yang H."/>
            <person name="Song W."/>
            <person name="Hou L."/>
            <person name="Xu J."/>
            <person name="Tong Z."/>
            <person name="Xu A."/>
            <person name="Yuan X."/>
            <person name="Wang W."/>
            <person name="Yang Q."/>
            <person name="Chen L."/>
            <person name="Sun Z."/>
            <person name="Wang K."/>
            <person name="Pan B."/>
            <person name="Chen J."/>
            <person name="Bao Y."/>
            <person name="Liu F."/>
            <person name="Qi X."/>
            <person name="Gang D.R."/>
            <person name="Wen J."/>
            <person name="Li J."/>
        </authorList>
    </citation>
    <scope>NUCLEOTIDE SEQUENCE</scope>
    <source>
        <strain evidence="13">Dzin_1.0</strain>
    </source>
</reference>
<sequence>MRRTDGFFASSPWAGALYYLAWFMLASHACGGFWYLYAVEREDTCWNLACANNSTCKVDFLYCGNEHLSGYDRWQNVSGDILKEQCTVDGDNPPFNFGLFTQAFKSGVVSDKNFFNKFFYCLWWGLQNLSTLGQGLETTTYYVENVFAIILAILGLIFFSILIGNMQTYLQSMSIRVEEMRVKRRDSEQWMHHRLLPPELRERVRRYDQYKWMETRGVDEESLVQTLPKDLRRDIKKHLCLGLVRRVPLFANMDERLLDAICERLKPSLYTQSTYIIREGDPVDEMLFVIRGRMESVTTDGGRSGFFNRGLLKEGDFCGKELLTWALDPKSSANLPSSTRTVKALFEVETFALRADELKFVASQFRRLHSKQVQHTFRFYSQQWRTWAACFIQAAWRRHTKRKVAELRRPEEGATSSPDSNAGSSSSFGATIYVSRFAANAMRGVQKLKVRIGRELLHMPRKPSELILLQMILIELHSVL</sequence>
<evidence type="ECO:0000256" key="8">
    <source>
        <dbReference type="ARBA" id="ARBA00023286"/>
    </source>
</evidence>
<evidence type="ECO:0000256" key="10">
    <source>
        <dbReference type="SAM" id="MobiDB-lite"/>
    </source>
</evidence>
<dbReference type="GO" id="GO:0005216">
    <property type="term" value="F:monoatomic ion channel activity"/>
    <property type="evidence" value="ECO:0007669"/>
    <property type="project" value="InterPro"/>
</dbReference>
<reference evidence="13" key="1">
    <citation type="submission" date="2021-03" db="EMBL/GenBank/DDBJ databases">
        <authorList>
            <person name="Li Z."/>
            <person name="Yang C."/>
        </authorList>
    </citation>
    <scope>NUCLEOTIDE SEQUENCE</scope>
    <source>
        <strain evidence="13">Dzin_1.0</strain>
        <tissue evidence="13">Leaf</tissue>
    </source>
</reference>
<accession>A0A9D5HMP2</accession>
<feature type="transmembrane region" description="Helical" evidence="11">
    <location>
        <begin position="146"/>
        <end position="166"/>
    </location>
</feature>
<name>A0A9D5HMP2_9LILI</name>
<dbReference type="FunFam" id="1.10.287.630:FF:000003">
    <property type="entry name" value="Cyclic nucleotide-gated ion channel 1"/>
    <property type="match status" value="1"/>
</dbReference>
<evidence type="ECO:0000256" key="9">
    <source>
        <dbReference type="ARBA" id="ARBA00023303"/>
    </source>
</evidence>
<dbReference type="InterPro" id="IPR000595">
    <property type="entry name" value="cNMP-bd_dom"/>
</dbReference>
<evidence type="ECO:0000259" key="12">
    <source>
        <dbReference type="PROSITE" id="PS50042"/>
    </source>
</evidence>
<dbReference type="PANTHER" id="PTHR45651:SF52">
    <property type="entry name" value="CYCLIC NUCLEOTIDE-GATED ION CHANNEL 5-RELATED"/>
    <property type="match status" value="1"/>
</dbReference>
<dbReference type="SUPFAM" id="SSF81324">
    <property type="entry name" value="Voltage-gated potassium channels"/>
    <property type="match status" value="1"/>
</dbReference>
<proteinExistence type="inferred from homology"/>
<comment type="caution">
    <text evidence="13">The sequence shown here is derived from an EMBL/GenBank/DDBJ whole genome shotgun (WGS) entry which is preliminary data.</text>
</comment>
<feature type="region of interest" description="Disordered" evidence="10">
    <location>
        <begin position="405"/>
        <end position="425"/>
    </location>
</feature>
<protein>
    <recommendedName>
        <fullName evidence="12">Cyclic nucleotide-binding domain-containing protein</fullName>
    </recommendedName>
</protein>
<comment type="subcellular location">
    <subcellularLocation>
        <location evidence="1">Endomembrane system</location>
        <topology evidence="1">Multi-pass membrane protein</topology>
    </subcellularLocation>
</comment>
<feature type="transmembrane region" description="Helical" evidence="11">
    <location>
        <begin position="12"/>
        <end position="37"/>
    </location>
</feature>
<dbReference type="SMART" id="SM00100">
    <property type="entry name" value="cNMP"/>
    <property type="match status" value="1"/>
</dbReference>
<evidence type="ECO:0000256" key="4">
    <source>
        <dbReference type="ARBA" id="ARBA00022692"/>
    </source>
</evidence>
<keyword evidence="6" id="KW-0406">Ion transport</keyword>
<dbReference type="SUPFAM" id="SSF51206">
    <property type="entry name" value="cAMP-binding domain-like"/>
    <property type="match status" value="1"/>
</dbReference>
<dbReference type="InterPro" id="IPR005821">
    <property type="entry name" value="Ion_trans_dom"/>
</dbReference>
<dbReference type="PROSITE" id="PS50042">
    <property type="entry name" value="CNMP_BINDING_3"/>
    <property type="match status" value="1"/>
</dbReference>
<keyword evidence="14" id="KW-1185">Reference proteome</keyword>
<comment type="similarity">
    <text evidence="2">Belongs to the cyclic nucleotide-gated cation channel (TC 1.A.1.5) family.</text>
</comment>
<feature type="compositionally biased region" description="Low complexity" evidence="10">
    <location>
        <begin position="416"/>
        <end position="425"/>
    </location>
</feature>
<dbReference type="Gene3D" id="1.10.287.630">
    <property type="entry name" value="Helix hairpin bin"/>
    <property type="match status" value="1"/>
</dbReference>
<feature type="domain" description="Cyclic nucleotide-binding" evidence="12">
    <location>
        <begin position="249"/>
        <end position="332"/>
    </location>
</feature>
<dbReference type="Gene3D" id="2.60.120.10">
    <property type="entry name" value="Jelly Rolls"/>
    <property type="match status" value="1"/>
</dbReference>
<dbReference type="OrthoDB" id="679254at2759"/>
<gene>
    <name evidence="13" type="ORF">J5N97_010336</name>
</gene>
<dbReference type="FunFam" id="2.60.120.10:FF:000024">
    <property type="entry name" value="Cyclic nucleotide-gated ion channel 1"/>
    <property type="match status" value="1"/>
</dbReference>
<evidence type="ECO:0000256" key="1">
    <source>
        <dbReference type="ARBA" id="ARBA00004127"/>
    </source>
</evidence>
<dbReference type="CDD" id="cd00038">
    <property type="entry name" value="CAP_ED"/>
    <property type="match status" value="1"/>
</dbReference>
<evidence type="ECO:0000256" key="6">
    <source>
        <dbReference type="ARBA" id="ARBA00023065"/>
    </source>
</evidence>